<sequence>MLFSVEQVADQLGLHVRTVRNYVRDGKLNAVRIGKQYRISPGDLEAFTGIPAAADGGGASDRRVEVSSIVQVDAIDRAGADRISTHLHAAVNQGGLGRLRVESAYDEDRSSLKLIILGDPEVTADLLRTVSLLAKA</sequence>
<dbReference type="Proteomes" id="UP001500542">
    <property type="component" value="Unassembled WGS sequence"/>
</dbReference>
<dbReference type="EMBL" id="BAAAHK010000006">
    <property type="protein sequence ID" value="GAA0937999.1"/>
    <property type="molecule type" value="Genomic_DNA"/>
</dbReference>
<evidence type="ECO:0000259" key="1">
    <source>
        <dbReference type="Pfam" id="PF12728"/>
    </source>
</evidence>
<dbReference type="NCBIfam" id="TIGR01764">
    <property type="entry name" value="excise"/>
    <property type="match status" value="1"/>
</dbReference>
<comment type="caution">
    <text evidence="2">The sequence shown here is derived from an EMBL/GenBank/DDBJ whole genome shotgun (WGS) entry which is preliminary data.</text>
</comment>
<evidence type="ECO:0000313" key="2">
    <source>
        <dbReference type="EMBL" id="GAA0937999.1"/>
    </source>
</evidence>
<dbReference type="RefSeq" id="WP_343968556.1">
    <property type="nucleotide sequence ID" value="NZ_BAAAHK010000006.1"/>
</dbReference>
<dbReference type="InterPro" id="IPR009061">
    <property type="entry name" value="DNA-bd_dom_put_sf"/>
</dbReference>
<feature type="domain" description="Helix-turn-helix" evidence="1">
    <location>
        <begin position="2"/>
        <end position="47"/>
    </location>
</feature>
<dbReference type="InterPro" id="IPR010093">
    <property type="entry name" value="SinI_DNA-bd"/>
</dbReference>
<evidence type="ECO:0000313" key="3">
    <source>
        <dbReference type="Proteomes" id="UP001500542"/>
    </source>
</evidence>
<reference evidence="2 3" key="1">
    <citation type="journal article" date="2019" name="Int. J. Syst. Evol. Microbiol.">
        <title>The Global Catalogue of Microorganisms (GCM) 10K type strain sequencing project: providing services to taxonomists for standard genome sequencing and annotation.</title>
        <authorList>
            <consortium name="The Broad Institute Genomics Platform"/>
            <consortium name="The Broad Institute Genome Sequencing Center for Infectious Disease"/>
            <person name="Wu L."/>
            <person name="Ma J."/>
        </authorList>
    </citation>
    <scope>NUCLEOTIDE SEQUENCE [LARGE SCALE GENOMIC DNA]</scope>
    <source>
        <strain evidence="2 3">JCM 10977</strain>
    </source>
</reference>
<dbReference type="SUPFAM" id="SSF46955">
    <property type="entry name" value="Putative DNA-binding domain"/>
    <property type="match status" value="1"/>
</dbReference>
<dbReference type="InterPro" id="IPR041657">
    <property type="entry name" value="HTH_17"/>
</dbReference>
<gene>
    <name evidence="2" type="ORF">GCM10009554_26700</name>
</gene>
<protein>
    <submittedName>
        <fullName evidence="2">Helix-turn-helix domain-containing protein</fullName>
    </submittedName>
</protein>
<keyword evidence="3" id="KW-1185">Reference proteome</keyword>
<dbReference type="Pfam" id="PF12728">
    <property type="entry name" value="HTH_17"/>
    <property type="match status" value="1"/>
</dbReference>
<proteinExistence type="predicted"/>
<name>A0ABN1Q602_9ACTN</name>
<organism evidence="2 3">
    <name type="scientific">Kribbella koreensis</name>
    <dbReference type="NCBI Taxonomy" id="57909"/>
    <lineage>
        <taxon>Bacteria</taxon>
        <taxon>Bacillati</taxon>
        <taxon>Actinomycetota</taxon>
        <taxon>Actinomycetes</taxon>
        <taxon>Propionibacteriales</taxon>
        <taxon>Kribbellaceae</taxon>
        <taxon>Kribbella</taxon>
    </lineage>
</organism>
<accession>A0ABN1Q602</accession>